<protein>
    <submittedName>
        <fullName evidence="2">Uncharacterized protein</fullName>
    </submittedName>
</protein>
<proteinExistence type="predicted"/>
<name>A0A9N7VG93_PLEPL</name>
<keyword evidence="1" id="KW-0732">Signal</keyword>
<evidence type="ECO:0000256" key="1">
    <source>
        <dbReference type="SAM" id="SignalP"/>
    </source>
</evidence>
<evidence type="ECO:0000313" key="3">
    <source>
        <dbReference type="Proteomes" id="UP001153269"/>
    </source>
</evidence>
<reference evidence="2" key="1">
    <citation type="submission" date="2020-03" db="EMBL/GenBank/DDBJ databases">
        <authorList>
            <person name="Weist P."/>
        </authorList>
    </citation>
    <scope>NUCLEOTIDE SEQUENCE</scope>
</reference>
<keyword evidence="3" id="KW-1185">Reference proteome</keyword>
<gene>
    <name evidence="2" type="ORF">PLEPLA_LOCUS39952</name>
</gene>
<dbReference type="Proteomes" id="UP001153269">
    <property type="component" value="Unassembled WGS sequence"/>
</dbReference>
<organism evidence="2 3">
    <name type="scientific">Pleuronectes platessa</name>
    <name type="common">European plaice</name>
    <dbReference type="NCBI Taxonomy" id="8262"/>
    <lineage>
        <taxon>Eukaryota</taxon>
        <taxon>Metazoa</taxon>
        <taxon>Chordata</taxon>
        <taxon>Craniata</taxon>
        <taxon>Vertebrata</taxon>
        <taxon>Euteleostomi</taxon>
        <taxon>Actinopterygii</taxon>
        <taxon>Neopterygii</taxon>
        <taxon>Teleostei</taxon>
        <taxon>Neoteleostei</taxon>
        <taxon>Acanthomorphata</taxon>
        <taxon>Carangaria</taxon>
        <taxon>Pleuronectiformes</taxon>
        <taxon>Pleuronectoidei</taxon>
        <taxon>Pleuronectidae</taxon>
        <taxon>Pleuronectes</taxon>
    </lineage>
</organism>
<accession>A0A9N7VG93</accession>
<sequence>MSVTEMFLFITFASLSASVVLAAMCQRLSSTVKSDHASLLKAGLAEVVLGIAIMSIQVQQAVPKFFFNENTASLVEVFGGESRRRAPAGDTMEVYGGHTGRQTVQRVLGADKSSPHKPD</sequence>
<feature type="chain" id="PRO_5040353789" evidence="1">
    <location>
        <begin position="23"/>
        <end position="119"/>
    </location>
</feature>
<dbReference type="AlphaFoldDB" id="A0A9N7VG93"/>
<comment type="caution">
    <text evidence="2">The sequence shown here is derived from an EMBL/GenBank/DDBJ whole genome shotgun (WGS) entry which is preliminary data.</text>
</comment>
<dbReference type="EMBL" id="CADEAL010004121">
    <property type="protein sequence ID" value="CAB1452212.1"/>
    <property type="molecule type" value="Genomic_DNA"/>
</dbReference>
<feature type="signal peptide" evidence="1">
    <location>
        <begin position="1"/>
        <end position="22"/>
    </location>
</feature>
<evidence type="ECO:0000313" key="2">
    <source>
        <dbReference type="EMBL" id="CAB1452212.1"/>
    </source>
</evidence>